<evidence type="ECO:0000313" key="1">
    <source>
        <dbReference type="EMBL" id="MCS2793829.1"/>
    </source>
</evidence>
<dbReference type="RefSeq" id="WP_258990679.1">
    <property type="nucleotide sequence ID" value="NZ_JANUTS010000001.1"/>
</dbReference>
<dbReference type="Proteomes" id="UP001204548">
    <property type="component" value="Unassembled WGS sequence"/>
</dbReference>
<gene>
    <name evidence="1" type="ORF">NXW97_17795</name>
</gene>
<sequence>MKKKKKTSALEEYVKANRKGSREAEIENHGHPVCYNRVHVSKKVYNRKRDKADAGRYLPYLYHRAA</sequence>
<reference evidence="1" key="1">
    <citation type="submission" date="2022-08" db="EMBL/GenBank/DDBJ databases">
        <title>Genome Sequencing of Bacteroides fragilis Group Isolates with Nanopore Technology.</title>
        <authorList>
            <person name="Tisza M.J."/>
            <person name="Smith D."/>
            <person name="Dekker J.P."/>
        </authorList>
    </citation>
    <scope>NUCLEOTIDE SEQUENCE</scope>
    <source>
        <strain evidence="1">BFG-351</strain>
    </source>
</reference>
<name>A0AAW5NZ86_9BACE</name>
<proteinExistence type="predicted"/>
<evidence type="ECO:0000313" key="2">
    <source>
        <dbReference type="Proteomes" id="UP001204548"/>
    </source>
</evidence>
<dbReference type="AlphaFoldDB" id="A0AAW5NZ86"/>
<protein>
    <submittedName>
        <fullName evidence="1">Uncharacterized protein</fullName>
    </submittedName>
</protein>
<organism evidence="1 2">
    <name type="scientific">Bacteroides faecis</name>
    <dbReference type="NCBI Taxonomy" id="674529"/>
    <lineage>
        <taxon>Bacteria</taxon>
        <taxon>Pseudomonadati</taxon>
        <taxon>Bacteroidota</taxon>
        <taxon>Bacteroidia</taxon>
        <taxon>Bacteroidales</taxon>
        <taxon>Bacteroidaceae</taxon>
        <taxon>Bacteroides</taxon>
    </lineage>
</organism>
<comment type="caution">
    <text evidence="1">The sequence shown here is derived from an EMBL/GenBank/DDBJ whole genome shotgun (WGS) entry which is preliminary data.</text>
</comment>
<accession>A0AAW5NZ86</accession>
<dbReference type="EMBL" id="JANUTS010000001">
    <property type="protein sequence ID" value="MCS2793829.1"/>
    <property type="molecule type" value="Genomic_DNA"/>
</dbReference>